<feature type="domain" description="N-acetyltransferase" evidence="3">
    <location>
        <begin position="11"/>
        <end position="163"/>
    </location>
</feature>
<evidence type="ECO:0000259" key="3">
    <source>
        <dbReference type="PROSITE" id="PS51186"/>
    </source>
</evidence>
<dbReference type="EMBL" id="CP036275">
    <property type="protein sequence ID" value="QDU40424.1"/>
    <property type="molecule type" value="Genomic_DNA"/>
</dbReference>
<dbReference type="Pfam" id="PF00583">
    <property type="entry name" value="Acetyltransf_1"/>
    <property type="match status" value="1"/>
</dbReference>
<sequence>MPGPAASDNDLTIRAAHPDDWPTLVDFNCRLAEESEGQILDRETVAVGVKALLADAHKGRYFVACRSDRIIGQLMHTREWSDWRNGDIWWLQSVYVRPEERGRGVLRALYNHLQQLAEAATDPRVVGLRLYMEQGNDLARTVYTQLGLRPAGYEVLERIPSRS</sequence>
<proteinExistence type="predicted"/>
<dbReference type="PANTHER" id="PTHR43877:SF2">
    <property type="entry name" value="AMINOALKYLPHOSPHONATE N-ACETYLTRANSFERASE-RELATED"/>
    <property type="match status" value="1"/>
</dbReference>
<organism evidence="4 5">
    <name type="scientific">Maioricimonas rarisocia</name>
    <dbReference type="NCBI Taxonomy" id="2528026"/>
    <lineage>
        <taxon>Bacteria</taxon>
        <taxon>Pseudomonadati</taxon>
        <taxon>Planctomycetota</taxon>
        <taxon>Planctomycetia</taxon>
        <taxon>Planctomycetales</taxon>
        <taxon>Planctomycetaceae</taxon>
        <taxon>Maioricimonas</taxon>
    </lineage>
</organism>
<dbReference type="SUPFAM" id="SSF55729">
    <property type="entry name" value="Acyl-CoA N-acyltransferases (Nat)"/>
    <property type="match status" value="1"/>
</dbReference>
<dbReference type="OrthoDB" id="9805924at2"/>
<keyword evidence="2" id="KW-0012">Acyltransferase</keyword>
<dbReference type="InterPro" id="IPR050832">
    <property type="entry name" value="Bact_Acetyltransf"/>
</dbReference>
<dbReference type="AlphaFoldDB" id="A0A517ZD58"/>
<dbReference type="InterPro" id="IPR000182">
    <property type="entry name" value="GNAT_dom"/>
</dbReference>
<dbReference type="CDD" id="cd04301">
    <property type="entry name" value="NAT_SF"/>
    <property type="match status" value="1"/>
</dbReference>
<evidence type="ECO:0000313" key="5">
    <source>
        <dbReference type="Proteomes" id="UP000320496"/>
    </source>
</evidence>
<dbReference type="KEGG" id="mri:Mal4_47800"/>
<dbReference type="RefSeq" id="WP_145371708.1">
    <property type="nucleotide sequence ID" value="NZ_CP036275.1"/>
</dbReference>
<accession>A0A517ZD58</accession>
<dbReference type="Gene3D" id="3.40.630.30">
    <property type="match status" value="1"/>
</dbReference>
<dbReference type="GO" id="GO:0016747">
    <property type="term" value="F:acyltransferase activity, transferring groups other than amino-acyl groups"/>
    <property type="evidence" value="ECO:0007669"/>
    <property type="project" value="InterPro"/>
</dbReference>
<evidence type="ECO:0000256" key="1">
    <source>
        <dbReference type="ARBA" id="ARBA00022679"/>
    </source>
</evidence>
<dbReference type="InterPro" id="IPR016181">
    <property type="entry name" value="Acyl_CoA_acyltransferase"/>
</dbReference>
<dbReference type="PROSITE" id="PS51186">
    <property type="entry name" value="GNAT"/>
    <property type="match status" value="1"/>
</dbReference>
<evidence type="ECO:0000313" key="4">
    <source>
        <dbReference type="EMBL" id="QDU40424.1"/>
    </source>
</evidence>
<reference evidence="4 5" key="1">
    <citation type="submission" date="2019-02" db="EMBL/GenBank/DDBJ databases">
        <title>Deep-cultivation of Planctomycetes and their phenomic and genomic characterization uncovers novel biology.</title>
        <authorList>
            <person name="Wiegand S."/>
            <person name="Jogler M."/>
            <person name="Boedeker C."/>
            <person name="Pinto D."/>
            <person name="Vollmers J."/>
            <person name="Rivas-Marin E."/>
            <person name="Kohn T."/>
            <person name="Peeters S.H."/>
            <person name="Heuer A."/>
            <person name="Rast P."/>
            <person name="Oberbeckmann S."/>
            <person name="Bunk B."/>
            <person name="Jeske O."/>
            <person name="Meyerdierks A."/>
            <person name="Storesund J.E."/>
            <person name="Kallscheuer N."/>
            <person name="Luecker S."/>
            <person name="Lage O.M."/>
            <person name="Pohl T."/>
            <person name="Merkel B.J."/>
            <person name="Hornburger P."/>
            <person name="Mueller R.-W."/>
            <person name="Bruemmer F."/>
            <person name="Labrenz M."/>
            <person name="Spormann A.M."/>
            <person name="Op den Camp H."/>
            <person name="Overmann J."/>
            <person name="Amann R."/>
            <person name="Jetten M.S.M."/>
            <person name="Mascher T."/>
            <person name="Medema M.H."/>
            <person name="Devos D.P."/>
            <person name="Kaster A.-K."/>
            <person name="Ovreas L."/>
            <person name="Rohde M."/>
            <person name="Galperin M.Y."/>
            <person name="Jogler C."/>
        </authorList>
    </citation>
    <scope>NUCLEOTIDE SEQUENCE [LARGE SCALE GENOMIC DNA]</scope>
    <source>
        <strain evidence="4 5">Mal4</strain>
    </source>
</reference>
<evidence type="ECO:0000256" key="2">
    <source>
        <dbReference type="ARBA" id="ARBA00023315"/>
    </source>
</evidence>
<keyword evidence="1 4" id="KW-0808">Transferase</keyword>
<dbReference type="PANTHER" id="PTHR43877">
    <property type="entry name" value="AMINOALKYLPHOSPHONATE N-ACETYLTRANSFERASE-RELATED-RELATED"/>
    <property type="match status" value="1"/>
</dbReference>
<gene>
    <name evidence="4" type="ORF">Mal4_47800</name>
</gene>
<dbReference type="Proteomes" id="UP000320496">
    <property type="component" value="Chromosome"/>
</dbReference>
<name>A0A517ZD58_9PLAN</name>
<keyword evidence="5" id="KW-1185">Reference proteome</keyword>
<protein>
    <submittedName>
        <fullName evidence="4">Acetyltransferase (GNAT) family protein</fullName>
    </submittedName>
</protein>